<dbReference type="PANTHER" id="PTHR42695">
    <property type="entry name" value="GLUTAMINE AMIDOTRANSFERASE YLR126C-RELATED"/>
    <property type="match status" value="1"/>
</dbReference>
<dbReference type="SUPFAM" id="SSF52317">
    <property type="entry name" value="Class I glutamine amidotransferase-like"/>
    <property type="match status" value="1"/>
</dbReference>
<dbReference type="AlphaFoldDB" id="A0A239CV90"/>
<reference evidence="2 3" key="1">
    <citation type="submission" date="2017-06" db="EMBL/GenBank/DDBJ databases">
        <authorList>
            <person name="Kim H.J."/>
            <person name="Triplett B.A."/>
        </authorList>
    </citation>
    <scope>NUCLEOTIDE SEQUENCE [LARGE SCALE GENOMIC DNA]</scope>
    <source>
        <strain evidence="2 3">DSM 29339</strain>
    </source>
</reference>
<dbReference type="PANTHER" id="PTHR42695:SF5">
    <property type="entry name" value="GLUTAMINE AMIDOTRANSFERASE YLR126C-RELATED"/>
    <property type="match status" value="1"/>
</dbReference>
<evidence type="ECO:0000313" key="3">
    <source>
        <dbReference type="Proteomes" id="UP000198426"/>
    </source>
</evidence>
<sequence>MRIGILQAGHFPDELVPESGTYSDLYARMLDGHGFDFTTWSVVDGVFPDSPEEADGWLISGSRHGAYEDLPWIPKLEAFVRDIKASGRPLVGICFGHQVIAKALGGTVEKFGGGWSVGRQPYDFDGEEVLLNAWHQDQVTRRPAEAKLVGSSEFCENAALLYGDSIYTIQPHPEFSSREIEGLIRTRGANLPDEIKQGAAAALGQPDSNAAFGHRIAQFFLNARKE</sequence>
<dbReference type="OrthoDB" id="7365442at2"/>
<dbReference type="InterPro" id="IPR044992">
    <property type="entry name" value="ChyE-like"/>
</dbReference>
<dbReference type="Proteomes" id="UP000198426">
    <property type="component" value="Unassembled WGS sequence"/>
</dbReference>
<dbReference type="Pfam" id="PF00117">
    <property type="entry name" value="GATase"/>
    <property type="match status" value="1"/>
</dbReference>
<dbReference type="GO" id="GO:0005829">
    <property type="term" value="C:cytosol"/>
    <property type="evidence" value="ECO:0007669"/>
    <property type="project" value="TreeGrafter"/>
</dbReference>
<keyword evidence="3" id="KW-1185">Reference proteome</keyword>
<dbReference type="InterPro" id="IPR029062">
    <property type="entry name" value="Class_I_gatase-like"/>
</dbReference>
<name>A0A239CV90_9RHOB</name>
<accession>A0A239CV90</accession>
<dbReference type="Gene3D" id="3.40.50.880">
    <property type="match status" value="1"/>
</dbReference>
<gene>
    <name evidence="2" type="ORF">SAMN05421757_101485</name>
</gene>
<organism evidence="2 3">
    <name type="scientific">Tropicimonas sediminicola</name>
    <dbReference type="NCBI Taxonomy" id="1031541"/>
    <lineage>
        <taxon>Bacteria</taxon>
        <taxon>Pseudomonadati</taxon>
        <taxon>Pseudomonadota</taxon>
        <taxon>Alphaproteobacteria</taxon>
        <taxon>Rhodobacterales</taxon>
        <taxon>Roseobacteraceae</taxon>
        <taxon>Tropicimonas</taxon>
    </lineage>
</organism>
<dbReference type="InterPro" id="IPR017926">
    <property type="entry name" value="GATASE"/>
</dbReference>
<dbReference type="RefSeq" id="WP_089230954.1">
    <property type="nucleotide sequence ID" value="NZ_FZOY01000001.1"/>
</dbReference>
<dbReference type="CDD" id="cd01741">
    <property type="entry name" value="GATase1_1"/>
    <property type="match status" value="1"/>
</dbReference>
<feature type="domain" description="Glutamine amidotransferase" evidence="1">
    <location>
        <begin position="53"/>
        <end position="179"/>
    </location>
</feature>
<proteinExistence type="predicted"/>
<evidence type="ECO:0000313" key="2">
    <source>
        <dbReference type="EMBL" id="SNS23849.1"/>
    </source>
</evidence>
<dbReference type="PROSITE" id="PS51273">
    <property type="entry name" value="GATASE_TYPE_1"/>
    <property type="match status" value="1"/>
</dbReference>
<protein>
    <submittedName>
        <fullName evidence="2">GMP synthase (Glutamine-hydrolysing)</fullName>
    </submittedName>
</protein>
<evidence type="ECO:0000259" key="1">
    <source>
        <dbReference type="Pfam" id="PF00117"/>
    </source>
</evidence>
<dbReference type="EMBL" id="FZOY01000001">
    <property type="protein sequence ID" value="SNS23849.1"/>
    <property type="molecule type" value="Genomic_DNA"/>
</dbReference>